<dbReference type="VEuPathDB" id="FungiDB:Z520_07811"/>
<dbReference type="STRING" id="1442371.A0A0D2H3X9"/>
<evidence type="ECO:0000256" key="2">
    <source>
        <dbReference type="SAM" id="MobiDB-lite"/>
    </source>
</evidence>
<gene>
    <name evidence="3" type="ORF">Z520_07811</name>
</gene>
<feature type="compositionally biased region" description="Low complexity" evidence="2">
    <location>
        <begin position="273"/>
        <end position="290"/>
    </location>
</feature>
<dbReference type="InterPro" id="IPR007590">
    <property type="entry name" value="Saf4/Yju2"/>
</dbReference>
<dbReference type="GO" id="GO:0071014">
    <property type="term" value="C:post-mRNA release spliceosomal complex"/>
    <property type="evidence" value="ECO:0007669"/>
    <property type="project" value="TreeGrafter"/>
</dbReference>
<proteinExistence type="inferred from homology"/>
<sequence length="374" mass="41612">MQGFNMGRYVPPDLEGVVSFNTASGKGHALGSRARKLKTEGILTVRFECPFAIWCTHCQPEQLIGQGVRFNAEKKKVGNYFSSPIWSFRFKHAACGGWLEVRTDPKNAEYVVVEGGRRRDTGVDKLLDGEIRITGGGSGGAVTEEDKARLERDGGFGTLEKKVHDKTLFDSQKQRLESLLKVSERDWSDPYERSRKLRAEFRVGRRKRQADEKSGEALKDKFGLGVEMVGENAEDRERARFVEFGEHPEASSRKKPMFAHTGLNGNDGLHLVPSSSTTSSLSPSRSKPGTGTAAKKPDHKKEILQTTLRSNTRIAADPFLKEDIWQPRVKRKKADEAAAVETEHNNKDTETRKTKAKVTENSTALVVGYDSDSS</sequence>
<dbReference type="Pfam" id="PF04502">
    <property type="entry name" value="Saf4_Yju2"/>
    <property type="match status" value="1"/>
</dbReference>
<dbReference type="OrthoDB" id="360327at2759"/>
<protein>
    <submittedName>
        <fullName evidence="3">Uncharacterized protein</fullName>
    </submittedName>
</protein>
<accession>A0A0D2H3X9</accession>
<dbReference type="GO" id="GO:0005684">
    <property type="term" value="C:U2-type spliceosomal complex"/>
    <property type="evidence" value="ECO:0007669"/>
    <property type="project" value="TreeGrafter"/>
</dbReference>
<evidence type="ECO:0000256" key="1">
    <source>
        <dbReference type="ARBA" id="ARBA00005595"/>
    </source>
</evidence>
<evidence type="ECO:0000313" key="3">
    <source>
        <dbReference type="EMBL" id="KIX96545.1"/>
    </source>
</evidence>
<dbReference type="GeneID" id="27713557"/>
<dbReference type="EMBL" id="KN848077">
    <property type="protein sequence ID" value="KIX96545.1"/>
    <property type="molecule type" value="Genomic_DNA"/>
</dbReference>
<comment type="similarity">
    <text evidence="1">Belongs to the CWC16 family.</text>
</comment>
<feature type="region of interest" description="Disordered" evidence="2">
    <location>
        <begin position="328"/>
        <end position="359"/>
    </location>
</feature>
<keyword evidence="4" id="KW-1185">Reference proteome</keyword>
<dbReference type="GO" id="GO:0000398">
    <property type="term" value="P:mRNA splicing, via spliceosome"/>
    <property type="evidence" value="ECO:0007669"/>
    <property type="project" value="InterPro"/>
</dbReference>
<name>A0A0D2H3X9_9EURO</name>
<dbReference type="PANTHER" id="PTHR12111">
    <property type="entry name" value="SPLICING FACTOR YJU2"/>
    <property type="match status" value="1"/>
</dbReference>
<dbReference type="Proteomes" id="UP000053411">
    <property type="component" value="Unassembled WGS sequence"/>
</dbReference>
<feature type="compositionally biased region" description="Basic and acidic residues" evidence="2">
    <location>
        <begin position="333"/>
        <end position="353"/>
    </location>
</feature>
<dbReference type="RefSeq" id="XP_016630668.1">
    <property type="nucleotide sequence ID" value="XM_016778308.1"/>
</dbReference>
<evidence type="ECO:0000313" key="4">
    <source>
        <dbReference type="Proteomes" id="UP000053411"/>
    </source>
</evidence>
<feature type="region of interest" description="Disordered" evidence="2">
    <location>
        <begin position="247"/>
        <end position="303"/>
    </location>
</feature>
<dbReference type="PANTHER" id="PTHR12111:SF2">
    <property type="entry name" value="SPLICING FACTOR YJU2B-RELATED"/>
    <property type="match status" value="1"/>
</dbReference>
<organism evidence="3 4">
    <name type="scientific">Fonsecaea multimorphosa CBS 102226</name>
    <dbReference type="NCBI Taxonomy" id="1442371"/>
    <lineage>
        <taxon>Eukaryota</taxon>
        <taxon>Fungi</taxon>
        <taxon>Dikarya</taxon>
        <taxon>Ascomycota</taxon>
        <taxon>Pezizomycotina</taxon>
        <taxon>Eurotiomycetes</taxon>
        <taxon>Chaetothyriomycetidae</taxon>
        <taxon>Chaetothyriales</taxon>
        <taxon>Herpotrichiellaceae</taxon>
        <taxon>Fonsecaea</taxon>
    </lineage>
</organism>
<dbReference type="AlphaFoldDB" id="A0A0D2H3X9"/>
<reference evidence="3 4" key="1">
    <citation type="submission" date="2015-01" db="EMBL/GenBank/DDBJ databases">
        <title>The Genome Sequence of Fonsecaea multimorphosa CBS 102226.</title>
        <authorList>
            <consortium name="The Broad Institute Genomics Platform"/>
            <person name="Cuomo C."/>
            <person name="de Hoog S."/>
            <person name="Gorbushina A."/>
            <person name="Stielow B."/>
            <person name="Teixiera M."/>
            <person name="Abouelleil A."/>
            <person name="Chapman S.B."/>
            <person name="Priest M."/>
            <person name="Young S.K."/>
            <person name="Wortman J."/>
            <person name="Nusbaum C."/>
            <person name="Birren B."/>
        </authorList>
    </citation>
    <scope>NUCLEOTIDE SEQUENCE [LARGE SCALE GENOMIC DNA]</scope>
    <source>
        <strain evidence="3 4">CBS 102226</strain>
    </source>
</reference>